<dbReference type="OrthoDB" id="549173at2759"/>
<name>A0A8J2SUQ3_9STRA</name>
<comment type="similarity">
    <text evidence="4">Belongs to the Cob(I)alamin adenosyltransferase family.</text>
</comment>
<dbReference type="GO" id="GO:0008817">
    <property type="term" value="F:corrinoid adenosyltransferase activity"/>
    <property type="evidence" value="ECO:0007669"/>
    <property type="project" value="TreeGrafter"/>
</dbReference>
<organism evidence="6 7">
    <name type="scientific">Pelagomonas calceolata</name>
    <dbReference type="NCBI Taxonomy" id="35677"/>
    <lineage>
        <taxon>Eukaryota</taxon>
        <taxon>Sar</taxon>
        <taxon>Stramenopiles</taxon>
        <taxon>Ochrophyta</taxon>
        <taxon>Pelagophyceae</taxon>
        <taxon>Pelagomonadales</taxon>
        <taxon>Pelagomonadaceae</taxon>
        <taxon>Pelagomonas</taxon>
    </lineage>
</organism>
<proteinExistence type="inferred from homology"/>
<evidence type="ECO:0000256" key="4">
    <source>
        <dbReference type="RuleBase" id="RU366026"/>
    </source>
</evidence>
<dbReference type="InterPro" id="IPR040807">
    <property type="entry name" value="DUF5522"/>
</dbReference>
<evidence type="ECO:0000256" key="3">
    <source>
        <dbReference type="ARBA" id="ARBA00022840"/>
    </source>
</evidence>
<dbReference type="Gene3D" id="1.20.1200.10">
    <property type="entry name" value="Cobalamin adenosyltransferase-like"/>
    <property type="match status" value="1"/>
</dbReference>
<dbReference type="InterPro" id="IPR036451">
    <property type="entry name" value="CblAdoTrfase-like_sf"/>
</dbReference>
<evidence type="ECO:0000259" key="5">
    <source>
        <dbReference type="Pfam" id="PF01923"/>
    </source>
</evidence>
<gene>
    <name evidence="6" type="ORF">PECAL_5P13350</name>
</gene>
<dbReference type="Proteomes" id="UP000789595">
    <property type="component" value="Unassembled WGS sequence"/>
</dbReference>
<dbReference type="SUPFAM" id="SSF89028">
    <property type="entry name" value="Cobalamin adenosyltransferase-like"/>
    <property type="match status" value="1"/>
</dbReference>
<protein>
    <recommendedName>
        <fullName evidence="5">Cobalamin adenosyltransferase-like domain-containing protein</fullName>
    </recommendedName>
</protein>
<keyword evidence="1 4" id="KW-0808">Transferase</keyword>
<keyword evidence="7" id="KW-1185">Reference proteome</keyword>
<dbReference type="PANTHER" id="PTHR12213:SF0">
    <property type="entry name" value="CORRINOID ADENOSYLTRANSFERASE MMAB"/>
    <property type="match status" value="1"/>
</dbReference>
<accession>A0A8J2SUQ3</accession>
<dbReference type="PANTHER" id="PTHR12213">
    <property type="entry name" value="CORRINOID ADENOSYLTRANSFERASE"/>
    <property type="match status" value="1"/>
</dbReference>
<dbReference type="AlphaFoldDB" id="A0A8J2SUQ3"/>
<dbReference type="GO" id="GO:0005524">
    <property type="term" value="F:ATP binding"/>
    <property type="evidence" value="ECO:0007669"/>
    <property type="project" value="UniProtKB-UniRule"/>
</dbReference>
<evidence type="ECO:0000256" key="1">
    <source>
        <dbReference type="ARBA" id="ARBA00022679"/>
    </source>
</evidence>
<dbReference type="EMBL" id="CAKKNE010000005">
    <property type="protein sequence ID" value="CAH0376728.1"/>
    <property type="molecule type" value="Genomic_DNA"/>
</dbReference>
<dbReference type="InterPro" id="IPR029499">
    <property type="entry name" value="PduO-typ"/>
</dbReference>
<evidence type="ECO:0000313" key="6">
    <source>
        <dbReference type="EMBL" id="CAH0376728.1"/>
    </source>
</evidence>
<keyword evidence="2 4" id="KW-0547">Nucleotide-binding</keyword>
<feature type="domain" description="Cobalamin adenosyltransferase-like" evidence="5">
    <location>
        <begin position="104"/>
        <end position="286"/>
    </location>
</feature>
<dbReference type="Pfam" id="PF17653">
    <property type="entry name" value="DUF5522"/>
    <property type="match status" value="1"/>
</dbReference>
<comment type="caution">
    <text evidence="6">The sequence shown here is derived from an EMBL/GenBank/DDBJ whole genome shotgun (WGS) entry which is preliminary data.</text>
</comment>
<reference evidence="6" key="1">
    <citation type="submission" date="2021-11" db="EMBL/GenBank/DDBJ databases">
        <authorList>
            <consortium name="Genoscope - CEA"/>
            <person name="William W."/>
        </authorList>
    </citation>
    <scope>NUCLEOTIDE SEQUENCE</scope>
</reference>
<dbReference type="Pfam" id="PF01923">
    <property type="entry name" value="Cob_adeno_trans"/>
    <property type="match status" value="1"/>
</dbReference>
<keyword evidence="3 4" id="KW-0067">ATP-binding</keyword>
<evidence type="ECO:0000313" key="7">
    <source>
        <dbReference type="Proteomes" id="UP000789595"/>
    </source>
</evidence>
<evidence type="ECO:0000256" key="2">
    <source>
        <dbReference type="ARBA" id="ARBA00022741"/>
    </source>
</evidence>
<sequence>MAARAARLARTAARTTRIARPDIPPAAVEAHAAAVARGLQTYDDPTTGYTVFTELAHRARGGCCGRMCRHCCYGWRNVRGFSTEKTTDNVRAFATEKPTRASRVYTRKGDGGRARLVGSRDAETPKFATVYEAVGDVDELGVKLGIAAFHTTVEEGGVDVRSRLLKTQALLLDAGATLTVVDRSGDGAYASAARDAFDDAEIAALEEEVDALDAALPPLKNFVVATGPLACLALHDARVVCRRAERHVWRRAEELRKEQLADDAARVAAVAKFLNRLSDYLFVAARGAAATDVVYDVSANVRRRRREKEDEK</sequence>
<dbReference type="InterPro" id="IPR016030">
    <property type="entry name" value="CblAdoTrfase-like"/>
</dbReference>